<dbReference type="EMBL" id="HBNS01056633">
    <property type="protein sequence ID" value="CAE4660247.1"/>
    <property type="molecule type" value="Transcribed_RNA"/>
</dbReference>
<organism evidence="2">
    <name type="scientific">Ditylum brightwellii</name>
    <dbReference type="NCBI Taxonomy" id="49249"/>
    <lineage>
        <taxon>Eukaryota</taxon>
        <taxon>Sar</taxon>
        <taxon>Stramenopiles</taxon>
        <taxon>Ochrophyta</taxon>
        <taxon>Bacillariophyta</taxon>
        <taxon>Mediophyceae</taxon>
        <taxon>Lithodesmiophycidae</taxon>
        <taxon>Lithodesmiales</taxon>
        <taxon>Lithodesmiaceae</taxon>
        <taxon>Ditylum</taxon>
    </lineage>
</organism>
<dbReference type="InterPro" id="IPR049227">
    <property type="entry name" value="DUF6824"/>
</dbReference>
<feature type="domain" description="DUF6824" evidence="1">
    <location>
        <begin position="19"/>
        <end position="106"/>
    </location>
</feature>
<evidence type="ECO:0000313" key="2">
    <source>
        <dbReference type="EMBL" id="CAE4660247.1"/>
    </source>
</evidence>
<reference evidence="2" key="1">
    <citation type="submission" date="2021-01" db="EMBL/GenBank/DDBJ databases">
        <authorList>
            <person name="Corre E."/>
            <person name="Pelletier E."/>
            <person name="Niang G."/>
            <person name="Scheremetjew M."/>
            <person name="Finn R."/>
            <person name="Kale V."/>
            <person name="Holt S."/>
            <person name="Cochrane G."/>
            <person name="Meng A."/>
            <person name="Brown T."/>
            <person name="Cohen L."/>
        </authorList>
    </citation>
    <scope>NUCLEOTIDE SEQUENCE</scope>
    <source>
        <strain evidence="2">GSO104</strain>
    </source>
</reference>
<dbReference type="Pfam" id="PF20710">
    <property type="entry name" value="DUF6824"/>
    <property type="match status" value="1"/>
</dbReference>
<gene>
    <name evidence="2" type="ORF">DBRI00130_LOCUS40771</name>
</gene>
<accession>A0A7S4WC51</accession>
<protein>
    <recommendedName>
        <fullName evidence="1">DUF6824 domain-containing protein</fullName>
    </recommendedName>
</protein>
<name>A0A7S4WC51_9STRA</name>
<evidence type="ECO:0000259" key="1">
    <source>
        <dbReference type="Pfam" id="PF20710"/>
    </source>
</evidence>
<proteinExistence type="predicted"/>
<sequence>MQTSMPALIIYHSQITERDVLCGRGGLTNHHEGNRRFRSVVASHQGEYRTARKHDKADIARRIVALIRDEGGRFLKSVQGKAAGGGHWVEIGDKKAREKTSQALREGLDVRHSRFTKTNDKESSSCHPDTVCSEDIIPPSSNESVMEAHIQTTRTGAYAVSTVAETIHSSTALTTTSPDECDLSIGNHTNTIDNDNAKQRCESPALVSEVGSVADCDPLFFLPFDFDSADTVTQYELDLPQITYENYSDFAAV</sequence>
<dbReference type="AlphaFoldDB" id="A0A7S4WC51"/>